<dbReference type="Gene3D" id="1.10.4080.10">
    <property type="entry name" value="ADP-ribosylation/Crystallin J1"/>
    <property type="match status" value="1"/>
</dbReference>
<evidence type="ECO:0000313" key="26">
    <source>
        <dbReference type="EMBL" id="KAK4309315.1"/>
    </source>
</evidence>
<evidence type="ECO:0000256" key="11">
    <source>
        <dbReference type="ARBA" id="ARBA00022763"/>
    </source>
</evidence>
<dbReference type="InterPro" id="IPR005502">
    <property type="entry name" value="Ribosyl_crysJ1"/>
</dbReference>
<evidence type="ECO:0000256" key="21">
    <source>
        <dbReference type="ARBA" id="ARBA00042850"/>
    </source>
</evidence>
<reference evidence="26" key="1">
    <citation type="submission" date="2023-11" db="EMBL/GenBank/DDBJ databases">
        <title>Genome assemblies of two species of porcelain crab, Petrolisthes cinctipes and Petrolisthes manimaculis (Anomura: Porcellanidae).</title>
        <authorList>
            <person name="Angst P."/>
        </authorList>
    </citation>
    <scope>NUCLEOTIDE SEQUENCE</scope>
    <source>
        <strain evidence="26">PB745_02</strain>
        <tissue evidence="26">Gill</tissue>
    </source>
</reference>
<dbReference type="EC" id="3.2.1.143" evidence="7"/>
<evidence type="ECO:0000256" key="20">
    <source>
        <dbReference type="ARBA" id="ARBA00042722"/>
    </source>
</evidence>
<comment type="subunit">
    <text evidence="6">Monomer.</text>
</comment>
<feature type="binding site" evidence="25">
    <location>
        <position position="101"/>
    </location>
    <ligand>
        <name>Mg(2+)</name>
        <dbReference type="ChEBI" id="CHEBI:18420"/>
        <label>1</label>
    </ligand>
</feature>
<dbReference type="GO" id="GO:0005759">
    <property type="term" value="C:mitochondrial matrix"/>
    <property type="evidence" value="ECO:0007669"/>
    <property type="project" value="UniProtKB-SubCell"/>
</dbReference>
<feature type="binding site" evidence="25">
    <location>
        <position position="344"/>
    </location>
    <ligand>
        <name>Mg(2+)</name>
        <dbReference type="ChEBI" id="CHEBI:18420"/>
        <label>1</label>
    </ligand>
</feature>
<dbReference type="Proteomes" id="UP001292094">
    <property type="component" value="Unassembled WGS sequence"/>
</dbReference>
<comment type="caution">
    <text evidence="26">The sequence shown here is derived from an EMBL/GenBank/DDBJ whole genome shotgun (WGS) entry which is preliminary data.</text>
</comment>
<dbReference type="PANTHER" id="PTHR16222">
    <property type="entry name" value="ADP-RIBOSYLGLYCOHYDROLASE"/>
    <property type="match status" value="1"/>
</dbReference>
<comment type="catalytic activity">
    <reaction evidence="24">
        <text>alpha-NAD(+) + H2O = ADP-D-ribose + nicotinamide + H(+)</text>
        <dbReference type="Rhea" id="RHEA:68792"/>
        <dbReference type="ChEBI" id="CHEBI:15377"/>
        <dbReference type="ChEBI" id="CHEBI:15378"/>
        <dbReference type="ChEBI" id="CHEBI:17154"/>
        <dbReference type="ChEBI" id="CHEBI:57967"/>
        <dbReference type="ChEBI" id="CHEBI:77017"/>
    </reaction>
</comment>
<feature type="binding site" evidence="25">
    <location>
        <position position="102"/>
    </location>
    <ligand>
        <name>Mg(2+)</name>
        <dbReference type="ChEBI" id="CHEBI:18420"/>
        <label>1</label>
    </ligand>
</feature>
<dbReference type="Pfam" id="PF03747">
    <property type="entry name" value="ADP_ribosyl_GH"/>
    <property type="match status" value="1"/>
</dbReference>
<evidence type="ECO:0000256" key="13">
    <source>
        <dbReference type="ARBA" id="ARBA00022842"/>
    </source>
</evidence>
<evidence type="ECO:0000256" key="8">
    <source>
        <dbReference type="ARBA" id="ARBA00022454"/>
    </source>
</evidence>
<name>A0AAE1PIH7_9EUCA</name>
<comment type="similarity">
    <text evidence="5">Belongs to the ADP-ribosylglycohydrolase family.</text>
</comment>
<dbReference type="GO" id="GO:0140290">
    <property type="term" value="P:peptidyl-serine ADP-deribosylation"/>
    <property type="evidence" value="ECO:0007669"/>
    <property type="project" value="UniProtKB-ARBA"/>
</dbReference>
<gene>
    <name evidence="26" type="ORF">Pmani_019040</name>
</gene>
<feature type="binding site" evidence="25">
    <location>
        <position position="103"/>
    </location>
    <ligand>
        <name>Mg(2+)</name>
        <dbReference type="ChEBI" id="CHEBI:18420"/>
        <label>1</label>
    </ligand>
</feature>
<protein>
    <recommendedName>
        <fullName evidence="17">ADP-ribosylhydrolase ARH3</fullName>
        <ecNumber evidence="7">3.2.1.143</ecNumber>
    </recommendedName>
    <alternativeName>
        <fullName evidence="18">ADP-ribose glycohydrolase ARH3</fullName>
    </alternativeName>
    <alternativeName>
        <fullName evidence="19">ADP-ribosylhydrolase 3</fullName>
    </alternativeName>
    <alternativeName>
        <fullName evidence="22">O-acetyl-ADP-ribose deacetylase ARH3</fullName>
    </alternativeName>
    <alternativeName>
        <fullName evidence="23">Poly(ADP-ribose) glycohydrolase ARH3</fullName>
    </alternativeName>
    <alternativeName>
        <fullName evidence="21">[Protein ADP-ribosylarginine] hydrolase-like protein 2</fullName>
    </alternativeName>
    <alternativeName>
        <fullName evidence="20">[Protein ADP-ribosylserine] hydrolase</fullName>
    </alternativeName>
</protein>
<organism evidence="26 27">
    <name type="scientific">Petrolisthes manimaculis</name>
    <dbReference type="NCBI Taxonomy" id="1843537"/>
    <lineage>
        <taxon>Eukaryota</taxon>
        <taxon>Metazoa</taxon>
        <taxon>Ecdysozoa</taxon>
        <taxon>Arthropoda</taxon>
        <taxon>Crustacea</taxon>
        <taxon>Multicrustacea</taxon>
        <taxon>Malacostraca</taxon>
        <taxon>Eumalacostraca</taxon>
        <taxon>Eucarida</taxon>
        <taxon>Decapoda</taxon>
        <taxon>Pleocyemata</taxon>
        <taxon>Anomura</taxon>
        <taxon>Galatheoidea</taxon>
        <taxon>Porcellanidae</taxon>
        <taxon>Petrolisthes</taxon>
    </lineage>
</organism>
<evidence type="ECO:0000256" key="10">
    <source>
        <dbReference type="ARBA" id="ARBA00022723"/>
    </source>
</evidence>
<dbReference type="GO" id="GO:0006281">
    <property type="term" value="P:DNA repair"/>
    <property type="evidence" value="ECO:0007669"/>
    <property type="project" value="UniProtKB-KW"/>
</dbReference>
<dbReference type="EMBL" id="JAWZYT010001766">
    <property type="protein sequence ID" value="KAK4309315.1"/>
    <property type="molecule type" value="Genomic_DNA"/>
</dbReference>
<keyword evidence="10 25" id="KW-0479">Metal-binding</keyword>
<keyword evidence="13 25" id="KW-0460">Magnesium</keyword>
<keyword evidence="15" id="KW-0234">DNA repair</keyword>
<dbReference type="GO" id="GO:0004649">
    <property type="term" value="F:poly(ADP-ribose) glycohydrolase activity"/>
    <property type="evidence" value="ECO:0007669"/>
    <property type="project" value="UniProtKB-EC"/>
</dbReference>
<dbReference type="GO" id="GO:0005694">
    <property type="term" value="C:chromosome"/>
    <property type="evidence" value="ECO:0007669"/>
    <property type="project" value="UniProtKB-SubCell"/>
</dbReference>
<sequence>MTINIIKILQIKTNNDESTTTTTNFDLEQVATSSNKTTVMAMMEAVEVLVGRFRGSMVGALMGDCMGAPFEAEPRAARSVLNSYFKRLSSPDIKVPYKAYTDDTAMTRCVALSLIQEKGYNAEDMAKRFVKEFYAEPRRGYGSNVVDVFAALRISKFEDVYSPASRQFGGSGSYGNGGAMRVAPVALFYHPASDQKVASVAKDMALITHGNRLGYNGAVLQCLAIREALRTPTNQLDVVKFIQSLKEMMKKVETLGEDEILEKGQIEFEYTGRLSRLASLMERGDQVSIDVVEEELGNDISAHRSVPTAIYSFLRASNSIPNIEAETAFMRTIHYAISLGGDTDTIASMAGSIAGAFYGIAEIPESLQRHCEGLAEAIQQADQLHSLATNTHPPPS</sequence>
<evidence type="ECO:0000256" key="5">
    <source>
        <dbReference type="ARBA" id="ARBA00010702"/>
    </source>
</evidence>
<evidence type="ECO:0000256" key="23">
    <source>
        <dbReference type="ARBA" id="ARBA00043193"/>
    </source>
</evidence>
<keyword evidence="8" id="KW-0158">Chromosome</keyword>
<keyword evidence="14" id="KW-0496">Mitochondrion</keyword>
<evidence type="ECO:0000256" key="1">
    <source>
        <dbReference type="ARBA" id="ARBA00004123"/>
    </source>
</evidence>
<evidence type="ECO:0000256" key="24">
    <source>
        <dbReference type="ARBA" id="ARBA00049015"/>
    </source>
</evidence>
<keyword evidence="27" id="KW-1185">Reference proteome</keyword>
<comment type="cofactor">
    <cofactor evidence="25">
        <name>Mg(2+)</name>
        <dbReference type="ChEBI" id="CHEBI:18420"/>
    </cofactor>
    <text evidence="25">Binds 2 magnesium ions per subunit.</text>
</comment>
<keyword evidence="12" id="KW-0378">Hydrolase</keyword>
<evidence type="ECO:0000256" key="9">
    <source>
        <dbReference type="ARBA" id="ARBA00022490"/>
    </source>
</evidence>
<evidence type="ECO:0000256" key="12">
    <source>
        <dbReference type="ARBA" id="ARBA00022801"/>
    </source>
</evidence>
<evidence type="ECO:0000256" key="22">
    <source>
        <dbReference type="ARBA" id="ARBA00043187"/>
    </source>
</evidence>
<evidence type="ECO:0000256" key="14">
    <source>
        <dbReference type="ARBA" id="ARBA00023128"/>
    </source>
</evidence>
<evidence type="ECO:0000256" key="3">
    <source>
        <dbReference type="ARBA" id="ARBA00004305"/>
    </source>
</evidence>
<dbReference type="FunFam" id="1.10.4080.10:FF:000001">
    <property type="entry name" value="ADP-ribose glycohydrolase ARH3"/>
    <property type="match status" value="1"/>
</dbReference>
<evidence type="ECO:0000256" key="19">
    <source>
        <dbReference type="ARBA" id="ARBA00042471"/>
    </source>
</evidence>
<evidence type="ECO:0000256" key="15">
    <source>
        <dbReference type="ARBA" id="ARBA00023204"/>
    </source>
</evidence>
<dbReference type="AlphaFoldDB" id="A0AAE1PIH7"/>
<evidence type="ECO:0000256" key="16">
    <source>
        <dbReference type="ARBA" id="ARBA00023242"/>
    </source>
</evidence>
<dbReference type="GO" id="GO:0046872">
    <property type="term" value="F:metal ion binding"/>
    <property type="evidence" value="ECO:0007669"/>
    <property type="project" value="UniProtKB-KW"/>
</dbReference>
<dbReference type="GO" id="GO:0005634">
    <property type="term" value="C:nucleus"/>
    <property type="evidence" value="ECO:0007669"/>
    <property type="project" value="UniProtKB-SubCell"/>
</dbReference>
<evidence type="ECO:0000256" key="2">
    <source>
        <dbReference type="ARBA" id="ARBA00004286"/>
    </source>
</evidence>
<evidence type="ECO:0000256" key="7">
    <source>
        <dbReference type="ARBA" id="ARBA00012255"/>
    </source>
</evidence>
<proteinExistence type="inferred from homology"/>
<evidence type="ECO:0000256" key="25">
    <source>
        <dbReference type="PIRSR" id="PIRSR605502-1"/>
    </source>
</evidence>
<dbReference type="InterPro" id="IPR036705">
    <property type="entry name" value="Ribosyl_crysJ1_sf"/>
</dbReference>
<comment type="subcellular location">
    <subcellularLocation>
        <location evidence="2">Chromosome</location>
    </subcellularLocation>
    <subcellularLocation>
        <location evidence="4">Cytoplasm</location>
    </subcellularLocation>
    <subcellularLocation>
        <location evidence="3">Mitochondrion matrix</location>
    </subcellularLocation>
    <subcellularLocation>
        <location evidence="1">Nucleus</location>
    </subcellularLocation>
</comment>
<accession>A0AAE1PIH7</accession>
<evidence type="ECO:0000256" key="17">
    <source>
        <dbReference type="ARBA" id="ARBA00041057"/>
    </source>
</evidence>
<keyword evidence="16" id="KW-0539">Nucleus</keyword>
<evidence type="ECO:0000256" key="4">
    <source>
        <dbReference type="ARBA" id="ARBA00004496"/>
    </source>
</evidence>
<keyword evidence="11" id="KW-0227">DNA damage</keyword>
<dbReference type="InterPro" id="IPR050792">
    <property type="entry name" value="ADP-ribosylglycohydrolase"/>
</dbReference>
<dbReference type="PANTHER" id="PTHR16222:SF24">
    <property type="entry name" value="ADP-RIBOSYLHYDROLASE ARH3"/>
    <property type="match status" value="1"/>
</dbReference>
<feature type="binding site" evidence="25">
    <location>
        <position position="342"/>
    </location>
    <ligand>
        <name>Mg(2+)</name>
        <dbReference type="ChEBI" id="CHEBI:18420"/>
        <label>1</label>
    </ligand>
</feature>
<evidence type="ECO:0000256" key="18">
    <source>
        <dbReference type="ARBA" id="ARBA00042398"/>
    </source>
</evidence>
<evidence type="ECO:0000256" key="6">
    <source>
        <dbReference type="ARBA" id="ARBA00011245"/>
    </source>
</evidence>
<evidence type="ECO:0000313" key="27">
    <source>
        <dbReference type="Proteomes" id="UP001292094"/>
    </source>
</evidence>
<feature type="binding site" evidence="25">
    <location>
        <position position="345"/>
    </location>
    <ligand>
        <name>Mg(2+)</name>
        <dbReference type="ChEBI" id="CHEBI:18420"/>
        <label>1</label>
    </ligand>
</feature>
<keyword evidence="9" id="KW-0963">Cytoplasm</keyword>
<dbReference type="SUPFAM" id="SSF101478">
    <property type="entry name" value="ADP-ribosylglycohydrolase"/>
    <property type="match status" value="1"/>
</dbReference>